<sequence length="143" mass="16037">MMSGLTNGRAVWKLSVDHQFIDSIFQLFTVGILWGSTNPFLKAATNKVKRNKTLNIISEVIDHLTNWHYLIPFLINQSGSLLFYFTLKYSDISLAVPIANGVSFVCTSIVGTLIGEEKPKLRTVIGILFLLFGIFCLIIDKKI</sequence>
<protein>
    <recommendedName>
        <fullName evidence="9">Transmembrane protein 234</fullName>
    </recommendedName>
</protein>
<reference evidence="7 8" key="1">
    <citation type="submission" date="2023-01" db="EMBL/GenBank/DDBJ databases">
        <authorList>
            <person name="Whitehead M."/>
        </authorList>
    </citation>
    <scope>NUCLEOTIDE SEQUENCE [LARGE SCALE GENOMIC DNA]</scope>
</reference>
<dbReference type="GO" id="GO:0016020">
    <property type="term" value="C:membrane"/>
    <property type="evidence" value="ECO:0007669"/>
    <property type="project" value="UniProtKB-SubCell"/>
</dbReference>
<keyword evidence="3 6" id="KW-0812">Transmembrane</keyword>
<dbReference type="Pfam" id="PF10639">
    <property type="entry name" value="TMEM234"/>
    <property type="match status" value="1"/>
</dbReference>
<evidence type="ECO:0000256" key="4">
    <source>
        <dbReference type="ARBA" id="ARBA00022989"/>
    </source>
</evidence>
<gene>
    <name evidence="7" type="ORF">MEUPH1_LOCUS15583</name>
</gene>
<organism evidence="7 8">
    <name type="scientific">Macrosiphum euphorbiae</name>
    <name type="common">potato aphid</name>
    <dbReference type="NCBI Taxonomy" id="13131"/>
    <lineage>
        <taxon>Eukaryota</taxon>
        <taxon>Metazoa</taxon>
        <taxon>Ecdysozoa</taxon>
        <taxon>Arthropoda</taxon>
        <taxon>Hexapoda</taxon>
        <taxon>Insecta</taxon>
        <taxon>Pterygota</taxon>
        <taxon>Neoptera</taxon>
        <taxon>Paraneoptera</taxon>
        <taxon>Hemiptera</taxon>
        <taxon>Sternorrhyncha</taxon>
        <taxon>Aphidomorpha</taxon>
        <taxon>Aphidoidea</taxon>
        <taxon>Aphididae</taxon>
        <taxon>Macrosiphini</taxon>
        <taxon>Macrosiphum</taxon>
    </lineage>
</organism>
<evidence type="ECO:0000313" key="7">
    <source>
        <dbReference type="EMBL" id="CAI6360261.1"/>
    </source>
</evidence>
<evidence type="ECO:0008006" key="9">
    <source>
        <dbReference type="Google" id="ProtNLM"/>
    </source>
</evidence>
<keyword evidence="5 6" id="KW-0472">Membrane</keyword>
<comment type="caution">
    <text evidence="7">The sequence shown here is derived from an EMBL/GenBank/DDBJ whole genome shotgun (WGS) entry which is preliminary data.</text>
</comment>
<dbReference type="Proteomes" id="UP001160148">
    <property type="component" value="Unassembled WGS sequence"/>
</dbReference>
<dbReference type="Gene3D" id="1.10.3730.20">
    <property type="match status" value="1"/>
</dbReference>
<keyword evidence="4 6" id="KW-1133">Transmembrane helix</keyword>
<evidence type="ECO:0000256" key="1">
    <source>
        <dbReference type="ARBA" id="ARBA00004141"/>
    </source>
</evidence>
<dbReference type="AlphaFoldDB" id="A0AAV0WXI6"/>
<evidence type="ECO:0000256" key="6">
    <source>
        <dbReference type="SAM" id="Phobius"/>
    </source>
</evidence>
<dbReference type="PANTHER" id="PTHR28668:SF1">
    <property type="entry name" value="TRANSMEMBRANE PROTEIN 234"/>
    <property type="match status" value="1"/>
</dbReference>
<evidence type="ECO:0000256" key="5">
    <source>
        <dbReference type="ARBA" id="ARBA00023136"/>
    </source>
</evidence>
<accession>A0AAV0WXI6</accession>
<dbReference type="InterPro" id="IPR037185">
    <property type="entry name" value="EmrE-like"/>
</dbReference>
<evidence type="ECO:0000256" key="3">
    <source>
        <dbReference type="ARBA" id="ARBA00022692"/>
    </source>
</evidence>
<keyword evidence="8" id="KW-1185">Reference proteome</keyword>
<name>A0AAV0WXI6_9HEMI</name>
<proteinExistence type="inferred from homology"/>
<dbReference type="PANTHER" id="PTHR28668">
    <property type="entry name" value="TRANSMEMBRANE PROTEIN 234"/>
    <property type="match status" value="1"/>
</dbReference>
<feature type="transmembrane region" description="Helical" evidence="6">
    <location>
        <begin position="94"/>
        <end position="115"/>
    </location>
</feature>
<evidence type="ECO:0000313" key="8">
    <source>
        <dbReference type="Proteomes" id="UP001160148"/>
    </source>
</evidence>
<evidence type="ECO:0000256" key="2">
    <source>
        <dbReference type="ARBA" id="ARBA00005977"/>
    </source>
</evidence>
<comment type="subcellular location">
    <subcellularLocation>
        <location evidence="1">Membrane</location>
        <topology evidence="1">Multi-pass membrane protein</topology>
    </subcellularLocation>
</comment>
<feature type="transmembrane region" description="Helical" evidence="6">
    <location>
        <begin position="121"/>
        <end position="139"/>
    </location>
</feature>
<dbReference type="InterPro" id="IPR018908">
    <property type="entry name" value="TMEM234"/>
</dbReference>
<dbReference type="EMBL" id="CARXXK010000003">
    <property type="protein sequence ID" value="CAI6360261.1"/>
    <property type="molecule type" value="Genomic_DNA"/>
</dbReference>
<comment type="similarity">
    <text evidence="2">Belongs to the TMEM234 family.</text>
</comment>
<dbReference type="SUPFAM" id="SSF103481">
    <property type="entry name" value="Multidrug resistance efflux transporter EmrE"/>
    <property type="match status" value="1"/>
</dbReference>